<dbReference type="Pfam" id="PF00161">
    <property type="entry name" value="RIP"/>
    <property type="match status" value="1"/>
</dbReference>
<dbReference type="PANTHER" id="PTHR33453:SF9">
    <property type="entry name" value="ALBUMIN B-32"/>
    <property type="match status" value="1"/>
</dbReference>
<dbReference type="InterPro" id="IPR046533">
    <property type="entry name" value="DUF6598"/>
</dbReference>
<gene>
    <name evidence="10" type="primary">g6154</name>
    <name evidence="10" type="ORF">EsDP_00006154</name>
</gene>
<protein>
    <recommendedName>
        <fullName evidence="3">rRNA N-glycosylase</fullName>
        <ecNumber evidence="3">3.2.2.22</ecNumber>
    </recommendedName>
    <alternativeName>
        <fullName evidence="8">rRNA N-glycosidase</fullName>
    </alternativeName>
</protein>
<dbReference type="InterPro" id="IPR036041">
    <property type="entry name" value="Ribosome-inact_prot_sf"/>
</dbReference>
<comment type="catalytic activity">
    <reaction evidence="1">
        <text>Endohydrolysis of the N-glycosidic bond at one specific adenosine on the 28S rRNA.</text>
        <dbReference type="EC" id="3.2.2.22"/>
    </reaction>
</comment>
<evidence type="ECO:0000256" key="6">
    <source>
        <dbReference type="ARBA" id="ARBA00022821"/>
    </source>
</evidence>
<dbReference type="InterPro" id="IPR017988">
    <property type="entry name" value="Ribosome_inactivat_prot_CS"/>
</dbReference>
<reference evidence="11" key="1">
    <citation type="submission" date="2024-06" db="EMBL/GenBank/DDBJ databases">
        <title>Draft Genome Sequences of Epichloe bromicola Strains Isolated from Elymus ciliaris.</title>
        <authorList>
            <consortium name="Epichloe bromicola genome sequencing consortium"/>
            <person name="Miura A."/>
            <person name="Imano S."/>
            <person name="Ashida A."/>
            <person name="Sato I."/>
            <person name="Chiba S."/>
            <person name="Tanaka A."/>
            <person name="Camagna M."/>
            <person name="Takemoto D."/>
        </authorList>
    </citation>
    <scope>NUCLEOTIDE SEQUENCE [LARGE SCALE GENOMIC DNA]</scope>
    <source>
        <strain evidence="11">DP</strain>
    </source>
</reference>
<dbReference type="InterPro" id="IPR016138">
    <property type="entry name" value="Ribosome_inactivat_prot_sub1"/>
</dbReference>
<evidence type="ECO:0000259" key="9">
    <source>
        <dbReference type="Pfam" id="PF20241"/>
    </source>
</evidence>
<dbReference type="Pfam" id="PF20241">
    <property type="entry name" value="DUF6598"/>
    <property type="match status" value="1"/>
</dbReference>
<evidence type="ECO:0000256" key="1">
    <source>
        <dbReference type="ARBA" id="ARBA00000237"/>
    </source>
</evidence>
<keyword evidence="7" id="KW-0652">Protein synthesis inhibitor</keyword>
<dbReference type="InterPro" id="IPR001574">
    <property type="entry name" value="Ribosome_inactivat_prot"/>
</dbReference>
<accession>A0ABQ0CWU7</accession>
<evidence type="ECO:0000256" key="2">
    <source>
        <dbReference type="ARBA" id="ARBA00008544"/>
    </source>
</evidence>
<dbReference type="Gene3D" id="3.40.420.10">
    <property type="entry name" value="Ricin (A subunit), domain 1"/>
    <property type="match status" value="1"/>
</dbReference>
<organism evidence="10 11">
    <name type="scientific">Epichloe bromicola</name>
    <dbReference type="NCBI Taxonomy" id="79588"/>
    <lineage>
        <taxon>Eukaryota</taxon>
        <taxon>Fungi</taxon>
        <taxon>Dikarya</taxon>
        <taxon>Ascomycota</taxon>
        <taxon>Pezizomycotina</taxon>
        <taxon>Sordariomycetes</taxon>
        <taxon>Hypocreomycetidae</taxon>
        <taxon>Hypocreales</taxon>
        <taxon>Clavicipitaceae</taxon>
        <taxon>Epichloe</taxon>
    </lineage>
</organism>
<dbReference type="PANTHER" id="PTHR33453">
    <property type="match status" value="1"/>
</dbReference>
<evidence type="ECO:0000313" key="11">
    <source>
        <dbReference type="Proteomes" id="UP001562357"/>
    </source>
</evidence>
<evidence type="ECO:0000256" key="5">
    <source>
        <dbReference type="ARBA" id="ARBA00022801"/>
    </source>
</evidence>
<dbReference type="EMBL" id="BAAFGZ010000331">
    <property type="protein sequence ID" value="GAB0137901.1"/>
    <property type="molecule type" value="Genomic_DNA"/>
</dbReference>
<feature type="domain" description="DUF6598" evidence="9">
    <location>
        <begin position="172"/>
        <end position="278"/>
    </location>
</feature>
<dbReference type="SUPFAM" id="SSF56371">
    <property type="entry name" value="Ribosome inactivating proteins (RIP)"/>
    <property type="match status" value="1"/>
</dbReference>
<dbReference type="PRINTS" id="PR00396">
    <property type="entry name" value="SHIGARICIN"/>
</dbReference>
<evidence type="ECO:0000256" key="8">
    <source>
        <dbReference type="ARBA" id="ARBA00030788"/>
    </source>
</evidence>
<dbReference type="Proteomes" id="UP001562357">
    <property type="component" value="Unassembled WGS sequence"/>
</dbReference>
<proteinExistence type="inferred from homology"/>
<keyword evidence="5" id="KW-0378">Hydrolase</keyword>
<comment type="similarity">
    <text evidence="2">Belongs to the ribosome-inactivating protein family. Type 1 RIP subfamily.</text>
</comment>
<dbReference type="EC" id="3.2.2.22" evidence="3"/>
<evidence type="ECO:0000256" key="3">
    <source>
        <dbReference type="ARBA" id="ARBA00012001"/>
    </source>
</evidence>
<keyword evidence="4" id="KW-0800">Toxin</keyword>
<sequence>MVAINCKAQEVQKFLASFIALHMRWWLKQTKGKGKIQAKAAVRFRLRRDNLYLEAYRNEAAGQWREFANDGNLHLVTGSALLRFTGSYTSLTRVAGERRDQIRLSQGQLIAAVNDLATSDNDATRAGALVIVLQMVCESARFSWISDQLSSTYTTEPYRPLETLISISTSLNYDDEDPANVYGWVFADSSAYDAQIDLLHTTAAESVKVSPGQPIPLARTNLAVPMDARLYIHVNLFDHDSASADDEIASGSWTFAPQLFTSSSFRIAGEHGMVEVRVSWM</sequence>
<dbReference type="PROSITE" id="PS00275">
    <property type="entry name" value="SHIGA_RICIN"/>
    <property type="match status" value="1"/>
</dbReference>
<evidence type="ECO:0000256" key="7">
    <source>
        <dbReference type="ARBA" id="ARBA00023193"/>
    </source>
</evidence>
<comment type="caution">
    <text evidence="10">The sequence shown here is derived from an EMBL/GenBank/DDBJ whole genome shotgun (WGS) entry which is preliminary data.</text>
</comment>
<keyword evidence="6" id="KW-0611">Plant defense</keyword>
<evidence type="ECO:0000313" key="10">
    <source>
        <dbReference type="EMBL" id="GAB0137901.1"/>
    </source>
</evidence>
<name>A0ABQ0CWU7_9HYPO</name>
<dbReference type="InterPro" id="IPR017989">
    <property type="entry name" value="Ribosome_inactivat_1/2"/>
</dbReference>
<keyword evidence="11" id="KW-1185">Reference proteome</keyword>
<evidence type="ECO:0000256" key="4">
    <source>
        <dbReference type="ARBA" id="ARBA00022656"/>
    </source>
</evidence>